<dbReference type="AlphaFoldDB" id="A0A1Y1UGM3"/>
<evidence type="ECO:0000313" key="2">
    <source>
        <dbReference type="Proteomes" id="UP000193218"/>
    </source>
</evidence>
<gene>
    <name evidence="1" type="ORF">BD324DRAFT_626758</name>
</gene>
<sequence>MSHHRYQSTGSYTPVLIRPSRSSDAALLRPPGPPPRLKYPYPIPIISLLDLSYTIHASRNRRVASHFLPLAIGRTLILLLAIGSSTRWRVRGGWVAVCSAVTVLGTVWEVCKDRLDPAASDGVEASDTAFLIMTATMAILQYVRRFIDDIQVPQTLIDHSYSSFLSFFYASRHLHTVSILSHFDCLDLLFRRRPLSNTRPTLTMARLEERHRDLETRMTRKRSWRTMNPYHLRGVITLVSRVKRLLGQFLRVFPLIPKAMMEKG</sequence>
<dbReference type="GeneID" id="33557737"/>
<proteinExistence type="predicted"/>
<dbReference type="Proteomes" id="UP000193218">
    <property type="component" value="Unassembled WGS sequence"/>
</dbReference>
<comment type="caution">
    <text evidence="1">The sequence shown here is derived from an EMBL/GenBank/DDBJ whole genome shotgun (WGS) entry which is preliminary data.</text>
</comment>
<dbReference type="InParanoid" id="A0A1Y1UGM3"/>
<name>A0A1Y1UGM3_9TREE</name>
<organism evidence="1 2">
    <name type="scientific">Kockovaella imperatae</name>
    <dbReference type="NCBI Taxonomy" id="4999"/>
    <lineage>
        <taxon>Eukaryota</taxon>
        <taxon>Fungi</taxon>
        <taxon>Dikarya</taxon>
        <taxon>Basidiomycota</taxon>
        <taxon>Agaricomycotina</taxon>
        <taxon>Tremellomycetes</taxon>
        <taxon>Tremellales</taxon>
        <taxon>Cuniculitremaceae</taxon>
        <taxon>Kockovaella</taxon>
    </lineage>
</organism>
<dbReference type="EMBL" id="NBSH01000007">
    <property type="protein sequence ID" value="ORX36677.1"/>
    <property type="molecule type" value="Genomic_DNA"/>
</dbReference>
<reference evidence="1 2" key="1">
    <citation type="submission" date="2017-03" db="EMBL/GenBank/DDBJ databases">
        <title>Widespread Adenine N6-methylation of Active Genes in Fungi.</title>
        <authorList>
            <consortium name="DOE Joint Genome Institute"/>
            <person name="Mondo S.J."/>
            <person name="Dannebaum R.O."/>
            <person name="Kuo R.C."/>
            <person name="Louie K.B."/>
            <person name="Bewick A.J."/>
            <person name="Labutti K."/>
            <person name="Haridas S."/>
            <person name="Kuo A."/>
            <person name="Salamov A."/>
            <person name="Ahrendt S.R."/>
            <person name="Lau R."/>
            <person name="Bowen B.P."/>
            <person name="Lipzen A."/>
            <person name="Sullivan W."/>
            <person name="Andreopoulos W.B."/>
            <person name="Clum A."/>
            <person name="Lindquist E."/>
            <person name="Daum C."/>
            <person name="Northen T.R."/>
            <person name="Ramamoorthy G."/>
            <person name="Schmitz R.J."/>
            <person name="Gryganskyi A."/>
            <person name="Culley D."/>
            <person name="Magnuson J."/>
            <person name="James T.Y."/>
            <person name="O'Malley M.A."/>
            <person name="Stajich J.E."/>
            <person name="Spatafora J.W."/>
            <person name="Visel A."/>
            <person name="Grigoriev I.V."/>
        </authorList>
    </citation>
    <scope>NUCLEOTIDE SEQUENCE [LARGE SCALE GENOMIC DNA]</scope>
    <source>
        <strain evidence="1 2">NRRL Y-17943</strain>
    </source>
</reference>
<evidence type="ECO:0000313" key="1">
    <source>
        <dbReference type="EMBL" id="ORX36677.1"/>
    </source>
</evidence>
<accession>A0A1Y1UGM3</accession>
<dbReference type="RefSeq" id="XP_021870746.1">
    <property type="nucleotide sequence ID" value="XM_022015928.1"/>
</dbReference>
<protein>
    <submittedName>
        <fullName evidence="1">Uncharacterized protein</fullName>
    </submittedName>
</protein>
<keyword evidence="2" id="KW-1185">Reference proteome</keyword>